<dbReference type="PANTHER" id="PTHR12035">
    <property type="entry name" value="SIALIC ACID BINDING IMMUNOGLOBULIN-LIKE LECTIN"/>
    <property type="match status" value="1"/>
</dbReference>
<keyword evidence="2" id="KW-0812">Transmembrane</keyword>
<dbReference type="AlphaFoldDB" id="A0AA97KEF6"/>
<dbReference type="PANTHER" id="PTHR12035:SF125">
    <property type="entry name" value="SIALIC ACID-BINDING IG-LIKE LECTIN 5"/>
    <property type="match status" value="1"/>
</dbReference>
<gene>
    <name evidence="10" type="primary">LOC129342955</name>
</gene>
<dbReference type="KEGG" id="emc:129342955"/>
<dbReference type="InterPro" id="IPR013106">
    <property type="entry name" value="Ig_V-set"/>
</dbReference>
<dbReference type="InterPro" id="IPR051036">
    <property type="entry name" value="SIGLEC"/>
</dbReference>
<evidence type="ECO:0000313" key="10">
    <source>
        <dbReference type="RefSeq" id="XP_054854887.1"/>
    </source>
</evidence>
<dbReference type="InterPro" id="IPR036179">
    <property type="entry name" value="Ig-like_dom_sf"/>
</dbReference>
<sequence>MILAFVLWEGVQCSNNGYSLEVSSVTVQEGLCVDIPCSFTYPASDADQNAPLYGYWFRGGSLVATNNQGRMDEIEEHDKRRFDMSASELDLGDCSFTINNAEAADSTSYYFRMEKGDKAKYTYFARKLSVNVTERKPDITISEPLRAGHEARVTCIAQWCSSSGQPTIVQKGISDDSIRKESIVETNTETEKQVDFIPTAANHQQNFTCKVIYGIEPNSVTVERTITMNIHYPPGMFHFSGQLRHPNGSIENFTNADQVVAREGDSLLVHCEADSNPAGNATWVRSQFSTAPLNLSNNKMEIFDLTLQDKGEYVCEARNQEGNCSLENEIPGDFQAPIGGR</sequence>
<keyword evidence="6" id="KW-0472">Membrane</keyword>
<dbReference type="GeneID" id="129342955"/>
<evidence type="ECO:0000256" key="7">
    <source>
        <dbReference type="ARBA" id="ARBA00038361"/>
    </source>
</evidence>
<evidence type="ECO:0000256" key="1">
    <source>
        <dbReference type="ARBA" id="ARBA00004479"/>
    </source>
</evidence>
<dbReference type="InterPro" id="IPR003599">
    <property type="entry name" value="Ig_sub"/>
</dbReference>
<dbReference type="SMART" id="SM00408">
    <property type="entry name" value="IGc2"/>
    <property type="match status" value="1"/>
</dbReference>
<dbReference type="GO" id="GO:0005886">
    <property type="term" value="C:plasma membrane"/>
    <property type="evidence" value="ECO:0007669"/>
    <property type="project" value="TreeGrafter"/>
</dbReference>
<dbReference type="PROSITE" id="PS50835">
    <property type="entry name" value="IG_LIKE"/>
    <property type="match status" value="1"/>
</dbReference>
<feature type="domain" description="Ig-like" evidence="8">
    <location>
        <begin position="246"/>
        <end position="331"/>
    </location>
</feature>
<dbReference type="InterPro" id="IPR007110">
    <property type="entry name" value="Ig-like_dom"/>
</dbReference>
<evidence type="ECO:0000256" key="2">
    <source>
        <dbReference type="ARBA" id="ARBA00022692"/>
    </source>
</evidence>
<dbReference type="InterPro" id="IPR003598">
    <property type="entry name" value="Ig_sub2"/>
</dbReference>
<reference evidence="10" key="1">
    <citation type="submission" date="2025-08" db="UniProtKB">
        <authorList>
            <consortium name="RefSeq"/>
        </authorList>
    </citation>
    <scope>IDENTIFICATION</scope>
    <source>
        <tissue evidence="10">Blood</tissue>
    </source>
</reference>
<keyword evidence="5" id="KW-1133">Transmembrane helix</keyword>
<name>A0AA97KEF6_EUBMA</name>
<dbReference type="RefSeq" id="XP_054854887.1">
    <property type="nucleotide sequence ID" value="XM_054998912.1"/>
</dbReference>
<evidence type="ECO:0000256" key="4">
    <source>
        <dbReference type="ARBA" id="ARBA00022889"/>
    </source>
</evidence>
<keyword evidence="3" id="KW-0430">Lectin</keyword>
<dbReference type="Pfam" id="PF13927">
    <property type="entry name" value="Ig_3"/>
    <property type="match status" value="1"/>
</dbReference>
<dbReference type="Pfam" id="PF07686">
    <property type="entry name" value="V-set"/>
    <property type="match status" value="1"/>
</dbReference>
<dbReference type="SMART" id="SM00409">
    <property type="entry name" value="IG"/>
    <property type="match status" value="2"/>
</dbReference>
<evidence type="ECO:0000256" key="6">
    <source>
        <dbReference type="ARBA" id="ARBA00023136"/>
    </source>
</evidence>
<comment type="similarity">
    <text evidence="7">Belongs to the immunoglobulin superfamily. SIGLEC (sialic acid binding Ig-like lectin) family.</text>
</comment>
<dbReference type="GO" id="GO:0030246">
    <property type="term" value="F:carbohydrate binding"/>
    <property type="evidence" value="ECO:0007669"/>
    <property type="project" value="UniProtKB-KW"/>
</dbReference>
<dbReference type="InterPro" id="IPR013783">
    <property type="entry name" value="Ig-like_fold"/>
</dbReference>
<accession>A0AA97KEF6</accession>
<dbReference type="GO" id="GO:0033691">
    <property type="term" value="F:sialic acid binding"/>
    <property type="evidence" value="ECO:0007669"/>
    <property type="project" value="TreeGrafter"/>
</dbReference>
<comment type="subcellular location">
    <subcellularLocation>
        <location evidence="1">Membrane</location>
        <topology evidence="1">Single-pass type I membrane protein</topology>
    </subcellularLocation>
</comment>
<dbReference type="SUPFAM" id="SSF48726">
    <property type="entry name" value="Immunoglobulin"/>
    <property type="match status" value="3"/>
</dbReference>
<dbReference type="GO" id="GO:0007155">
    <property type="term" value="P:cell adhesion"/>
    <property type="evidence" value="ECO:0007669"/>
    <property type="project" value="UniProtKB-KW"/>
</dbReference>
<evidence type="ECO:0000256" key="5">
    <source>
        <dbReference type="ARBA" id="ARBA00022989"/>
    </source>
</evidence>
<dbReference type="Proteomes" id="UP001190640">
    <property type="component" value="Chromosome 15"/>
</dbReference>
<organism evidence="9 10">
    <name type="scientific">Eublepharis macularius</name>
    <name type="common">Leopard gecko</name>
    <name type="synonym">Cyrtodactylus macularius</name>
    <dbReference type="NCBI Taxonomy" id="481883"/>
    <lineage>
        <taxon>Eukaryota</taxon>
        <taxon>Metazoa</taxon>
        <taxon>Chordata</taxon>
        <taxon>Craniata</taxon>
        <taxon>Vertebrata</taxon>
        <taxon>Euteleostomi</taxon>
        <taxon>Lepidosauria</taxon>
        <taxon>Squamata</taxon>
        <taxon>Bifurcata</taxon>
        <taxon>Gekkota</taxon>
        <taxon>Eublepharidae</taxon>
        <taxon>Eublepharinae</taxon>
        <taxon>Eublepharis</taxon>
    </lineage>
</organism>
<evidence type="ECO:0000256" key="3">
    <source>
        <dbReference type="ARBA" id="ARBA00022734"/>
    </source>
</evidence>
<evidence type="ECO:0000313" key="9">
    <source>
        <dbReference type="Proteomes" id="UP001190640"/>
    </source>
</evidence>
<keyword evidence="9" id="KW-1185">Reference proteome</keyword>
<keyword evidence="4" id="KW-0130">Cell adhesion</keyword>
<evidence type="ECO:0000259" key="8">
    <source>
        <dbReference type="PROSITE" id="PS50835"/>
    </source>
</evidence>
<dbReference type="Gene3D" id="2.60.40.10">
    <property type="entry name" value="Immunoglobulins"/>
    <property type="match status" value="3"/>
</dbReference>
<protein>
    <submittedName>
        <fullName evidence="10">Sialic acid-binding Ig-like lectin 12</fullName>
    </submittedName>
</protein>
<proteinExistence type="inferred from homology"/>